<feature type="transmembrane region" description="Helical" evidence="2">
    <location>
        <begin position="97"/>
        <end position="117"/>
    </location>
</feature>
<evidence type="ECO:0000256" key="2">
    <source>
        <dbReference type="SAM" id="Phobius"/>
    </source>
</evidence>
<feature type="compositionally biased region" description="Polar residues" evidence="1">
    <location>
        <begin position="370"/>
        <end position="382"/>
    </location>
</feature>
<dbReference type="Gene3D" id="1.20.140.150">
    <property type="match status" value="1"/>
</dbReference>
<keyword evidence="4" id="KW-1185">Reference proteome</keyword>
<keyword evidence="2" id="KW-0472">Membrane</keyword>
<dbReference type="GeneID" id="25906751"/>
<sequence>MYRQSVPMNIQQVNSMHSQQLVPMHQQSVPMQQEPVQMYQQPVQIYQQPMQMYQQPEPMQTEPAPMYHQPVTLQEQPAPTHQQLADETRPQPWVKMLPVIGMFPAALATILYIVSLATNEFVTWNARDLTAGYFKICFSYSYGISYSKCAFHTEALVWGIVMAIAILAASVAILTGLLGFTGNSTAVFIPAPFLGLSFILACVSVIGGANTEYQGYKKSDAPGIKFGYSFYLAIVGIFINLFALIIAIYWIIRTKQDHTTPVANFETQTYSGSQAGPVKEPSKPESMYPTGAAVCIDQGYNSGTVLYTQPQTPVRPPPPQTTILARLPSKSESTVAHHTATSFGKYEDSKISAQKPARPTLPPQAPTGGFRTSDSSDNILHI</sequence>
<accession>A0A0L0FXZ2</accession>
<feature type="transmembrane region" description="Helical" evidence="2">
    <location>
        <begin position="155"/>
        <end position="180"/>
    </location>
</feature>
<reference evidence="3 4" key="1">
    <citation type="submission" date="2011-02" db="EMBL/GenBank/DDBJ databases">
        <title>The Genome Sequence of Sphaeroforma arctica JP610.</title>
        <authorList>
            <consortium name="The Broad Institute Genome Sequencing Platform"/>
            <person name="Russ C."/>
            <person name="Cuomo C."/>
            <person name="Young S.K."/>
            <person name="Zeng Q."/>
            <person name="Gargeya S."/>
            <person name="Alvarado L."/>
            <person name="Berlin A."/>
            <person name="Chapman S.B."/>
            <person name="Chen Z."/>
            <person name="Freedman E."/>
            <person name="Gellesch M."/>
            <person name="Goldberg J."/>
            <person name="Griggs A."/>
            <person name="Gujja S."/>
            <person name="Heilman E."/>
            <person name="Heiman D."/>
            <person name="Howarth C."/>
            <person name="Mehta T."/>
            <person name="Neiman D."/>
            <person name="Pearson M."/>
            <person name="Roberts A."/>
            <person name="Saif S."/>
            <person name="Shea T."/>
            <person name="Shenoy N."/>
            <person name="Sisk P."/>
            <person name="Stolte C."/>
            <person name="Sykes S."/>
            <person name="White J."/>
            <person name="Yandava C."/>
            <person name="Burger G."/>
            <person name="Gray M.W."/>
            <person name="Holland P.W.H."/>
            <person name="King N."/>
            <person name="Lang F.B.F."/>
            <person name="Roger A.J."/>
            <person name="Ruiz-Trillo I."/>
            <person name="Haas B."/>
            <person name="Nusbaum C."/>
            <person name="Birren B."/>
        </authorList>
    </citation>
    <scope>NUCLEOTIDE SEQUENCE [LARGE SCALE GENOMIC DNA]</scope>
    <source>
        <strain evidence="3 4">JP610</strain>
    </source>
</reference>
<keyword evidence="2" id="KW-1133">Transmembrane helix</keyword>
<evidence type="ECO:0000313" key="3">
    <source>
        <dbReference type="EMBL" id="KNC81431.1"/>
    </source>
</evidence>
<name>A0A0L0FXZ2_9EUKA</name>
<dbReference type="Proteomes" id="UP000054560">
    <property type="component" value="Unassembled WGS sequence"/>
</dbReference>
<protein>
    <submittedName>
        <fullName evidence="3">Uncharacterized protein</fullName>
    </submittedName>
</protein>
<feature type="compositionally biased region" description="Polar residues" evidence="1">
    <location>
        <begin position="330"/>
        <end position="342"/>
    </location>
</feature>
<keyword evidence="2" id="KW-0812">Transmembrane</keyword>
<evidence type="ECO:0000313" key="4">
    <source>
        <dbReference type="Proteomes" id="UP000054560"/>
    </source>
</evidence>
<evidence type="ECO:0000256" key="1">
    <source>
        <dbReference type="SAM" id="MobiDB-lite"/>
    </source>
</evidence>
<proteinExistence type="predicted"/>
<gene>
    <name evidence="3" type="ORF">SARC_06247</name>
</gene>
<dbReference type="RefSeq" id="XP_014155333.1">
    <property type="nucleotide sequence ID" value="XM_014299858.1"/>
</dbReference>
<dbReference type="EMBL" id="KQ242034">
    <property type="protein sequence ID" value="KNC81431.1"/>
    <property type="molecule type" value="Genomic_DNA"/>
</dbReference>
<feature type="transmembrane region" description="Helical" evidence="2">
    <location>
        <begin position="228"/>
        <end position="252"/>
    </location>
</feature>
<dbReference type="AlphaFoldDB" id="A0A0L0FXZ2"/>
<organism evidence="3 4">
    <name type="scientific">Sphaeroforma arctica JP610</name>
    <dbReference type="NCBI Taxonomy" id="667725"/>
    <lineage>
        <taxon>Eukaryota</taxon>
        <taxon>Ichthyosporea</taxon>
        <taxon>Ichthyophonida</taxon>
        <taxon>Sphaeroforma</taxon>
    </lineage>
</organism>
<feature type="region of interest" description="Disordered" evidence="1">
    <location>
        <begin position="328"/>
        <end position="382"/>
    </location>
</feature>
<feature type="transmembrane region" description="Helical" evidence="2">
    <location>
        <begin position="187"/>
        <end position="208"/>
    </location>
</feature>